<evidence type="ECO:0000256" key="2">
    <source>
        <dbReference type="ARBA" id="ARBA00008034"/>
    </source>
</evidence>
<accession>A0ABT9NQA5</accession>
<organism evidence="9 10">
    <name type="scientific">Nocardioides massiliensis</name>
    <dbReference type="NCBI Taxonomy" id="1325935"/>
    <lineage>
        <taxon>Bacteria</taxon>
        <taxon>Bacillati</taxon>
        <taxon>Actinomycetota</taxon>
        <taxon>Actinomycetes</taxon>
        <taxon>Propionibacteriales</taxon>
        <taxon>Nocardioidaceae</taxon>
        <taxon>Nocardioides</taxon>
    </lineage>
</organism>
<dbReference type="CDD" id="cd06550">
    <property type="entry name" value="TM_ABC_iron-siderophores_like"/>
    <property type="match status" value="1"/>
</dbReference>
<protein>
    <submittedName>
        <fullName evidence="9">Zinc transport system permease protein</fullName>
    </submittedName>
</protein>
<dbReference type="InterPro" id="IPR037294">
    <property type="entry name" value="ABC_BtuC-like"/>
</dbReference>
<dbReference type="Proteomes" id="UP001240447">
    <property type="component" value="Unassembled WGS sequence"/>
</dbReference>
<keyword evidence="4 8" id="KW-1133">Transmembrane helix</keyword>
<feature type="region of interest" description="Disordered" evidence="7">
    <location>
        <begin position="288"/>
        <end position="329"/>
    </location>
</feature>
<dbReference type="PANTHER" id="PTHR30477:SF0">
    <property type="entry name" value="METAL TRANSPORT SYSTEM MEMBRANE PROTEIN TM_0125-RELATED"/>
    <property type="match status" value="1"/>
</dbReference>
<dbReference type="EMBL" id="JAUSQM010000001">
    <property type="protein sequence ID" value="MDP9822452.1"/>
    <property type="molecule type" value="Genomic_DNA"/>
</dbReference>
<dbReference type="Gene3D" id="1.10.3470.10">
    <property type="entry name" value="ABC transporter involved in vitamin B12 uptake, BtuC"/>
    <property type="match status" value="1"/>
</dbReference>
<keyword evidence="3 6" id="KW-0812">Transmembrane</keyword>
<feature type="transmembrane region" description="Helical" evidence="8">
    <location>
        <begin position="161"/>
        <end position="180"/>
    </location>
</feature>
<comment type="subcellular location">
    <subcellularLocation>
        <location evidence="6">Cell membrane</location>
        <topology evidence="6">Multi-pass membrane protein</topology>
    </subcellularLocation>
    <subcellularLocation>
        <location evidence="1">Membrane</location>
        <topology evidence="1">Multi-pass membrane protein</topology>
    </subcellularLocation>
</comment>
<comment type="similarity">
    <text evidence="2 6">Belongs to the ABC-3 integral membrane protein family.</text>
</comment>
<dbReference type="RefSeq" id="WP_068119787.1">
    <property type="nucleotide sequence ID" value="NZ_CCXJ01000212.1"/>
</dbReference>
<keyword evidence="10" id="KW-1185">Reference proteome</keyword>
<feature type="transmembrane region" description="Helical" evidence="8">
    <location>
        <begin position="218"/>
        <end position="239"/>
    </location>
</feature>
<feature type="transmembrane region" description="Helical" evidence="8">
    <location>
        <begin position="186"/>
        <end position="206"/>
    </location>
</feature>
<evidence type="ECO:0000313" key="10">
    <source>
        <dbReference type="Proteomes" id="UP001240447"/>
    </source>
</evidence>
<dbReference type="InterPro" id="IPR001626">
    <property type="entry name" value="ABC_TroCD"/>
</dbReference>
<evidence type="ECO:0000256" key="1">
    <source>
        <dbReference type="ARBA" id="ARBA00004141"/>
    </source>
</evidence>
<feature type="transmembrane region" description="Helical" evidence="8">
    <location>
        <begin position="90"/>
        <end position="111"/>
    </location>
</feature>
<evidence type="ECO:0000256" key="5">
    <source>
        <dbReference type="ARBA" id="ARBA00023136"/>
    </source>
</evidence>
<sequence length="329" mass="33905">MSLLSYQFMQYALVAALLTGLAAPAVGTFLVQRRLSLLGDGIGHIAVTGVALGLLTGTSPTLAAVLVAIAGAVVIEVIRTYGRSGGDVALALIFYGGIAGGVLLTGLAGQGPNVLYAYLFGSITTVSGTDLLVTVILAVSVLVIALGLAPRLFAVAQDPEFARAAGLRVGFYNILVSAMAAVTVTVAMRTVGLLLVSALMVVPVATAQQLSRGFRATLAGAMVLGCIASVAGLLISAYVDVAPGATIVLLTLAGFGLTWPVGAVIRRRRRIASPFPADEVAEAYERAHAAEDHEHGPDCGHRAVPHGDHVDYLHDGHRHAPHGAHYDEH</sequence>
<feature type="transmembrane region" description="Helical" evidence="8">
    <location>
        <begin position="131"/>
        <end position="149"/>
    </location>
</feature>
<evidence type="ECO:0000256" key="3">
    <source>
        <dbReference type="ARBA" id="ARBA00022692"/>
    </source>
</evidence>
<dbReference type="SUPFAM" id="SSF81345">
    <property type="entry name" value="ABC transporter involved in vitamin B12 uptake, BtuC"/>
    <property type="match status" value="1"/>
</dbReference>
<evidence type="ECO:0000313" key="9">
    <source>
        <dbReference type="EMBL" id="MDP9822452.1"/>
    </source>
</evidence>
<proteinExistence type="inferred from homology"/>
<comment type="caution">
    <text evidence="9">The sequence shown here is derived from an EMBL/GenBank/DDBJ whole genome shotgun (WGS) entry which is preliminary data.</text>
</comment>
<evidence type="ECO:0000256" key="4">
    <source>
        <dbReference type="ARBA" id="ARBA00022989"/>
    </source>
</evidence>
<gene>
    <name evidence="9" type="ORF">J2S59_002261</name>
</gene>
<evidence type="ECO:0000256" key="7">
    <source>
        <dbReference type="SAM" id="MobiDB-lite"/>
    </source>
</evidence>
<feature type="transmembrane region" description="Helical" evidence="8">
    <location>
        <begin position="245"/>
        <end position="265"/>
    </location>
</feature>
<dbReference type="PANTHER" id="PTHR30477">
    <property type="entry name" value="ABC-TRANSPORTER METAL-BINDING PROTEIN"/>
    <property type="match status" value="1"/>
</dbReference>
<feature type="transmembrane region" description="Helical" evidence="8">
    <location>
        <begin position="12"/>
        <end position="30"/>
    </location>
</feature>
<evidence type="ECO:0000256" key="8">
    <source>
        <dbReference type="SAM" id="Phobius"/>
    </source>
</evidence>
<dbReference type="Pfam" id="PF00950">
    <property type="entry name" value="ABC-3"/>
    <property type="match status" value="1"/>
</dbReference>
<reference evidence="9 10" key="1">
    <citation type="submission" date="2023-07" db="EMBL/GenBank/DDBJ databases">
        <title>Sequencing the genomes of 1000 actinobacteria strains.</title>
        <authorList>
            <person name="Klenk H.-P."/>
        </authorList>
    </citation>
    <scope>NUCLEOTIDE SEQUENCE [LARGE SCALE GENOMIC DNA]</scope>
    <source>
        <strain evidence="9 10">GD13</strain>
    </source>
</reference>
<name>A0ABT9NQA5_9ACTN</name>
<keyword evidence="5 8" id="KW-0472">Membrane</keyword>
<evidence type="ECO:0000256" key="6">
    <source>
        <dbReference type="RuleBase" id="RU003943"/>
    </source>
</evidence>
<feature type="compositionally biased region" description="Basic and acidic residues" evidence="7">
    <location>
        <begin position="288"/>
        <end position="315"/>
    </location>
</feature>
<keyword evidence="6" id="KW-0813">Transport</keyword>